<accession>A0A9Q0XZ75</accession>
<dbReference type="SMART" id="SM00409">
    <property type="entry name" value="IG"/>
    <property type="match status" value="1"/>
</dbReference>
<dbReference type="OrthoDB" id="6370831at2759"/>
<dbReference type="InterPro" id="IPR003598">
    <property type="entry name" value="Ig_sub2"/>
</dbReference>
<evidence type="ECO:0000256" key="3">
    <source>
        <dbReference type="ARBA" id="ARBA00023180"/>
    </source>
</evidence>
<keyword evidence="5" id="KW-1133">Transmembrane helix</keyword>
<evidence type="ECO:0000259" key="6">
    <source>
        <dbReference type="PROSITE" id="PS50835"/>
    </source>
</evidence>
<sequence length="166" mass="18704">MPVFPDVKDQDIEVCQQQRFLSAQTGDTLKLECRVTGGAPPGPVVWFLGEGSARKLVYADKNHNSLKRVRRKTPESDTDFTIFIRNLTLEDAGKYYCVKQKTASQEDWKTGYGTQVVVKESNRQYIIPSATIACLFLAGLFTVAFYFYVKKKKVLPIPGEDLLSTI</sequence>
<feature type="transmembrane region" description="Helical" evidence="5">
    <location>
        <begin position="125"/>
        <end position="149"/>
    </location>
</feature>
<dbReference type="EMBL" id="JAPFRF010000005">
    <property type="protein sequence ID" value="KAJ7332198.1"/>
    <property type="molecule type" value="Genomic_DNA"/>
</dbReference>
<dbReference type="InterPro" id="IPR003599">
    <property type="entry name" value="Ig_sub"/>
</dbReference>
<evidence type="ECO:0000256" key="5">
    <source>
        <dbReference type="SAM" id="Phobius"/>
    </source>
</evidence>
<reference evidence="7" key="1">
    <citation type="journal article" date="2023" name="DNA Res.">
        <title>Chromosome-level genome assembly of Phrynocephalus forsythii using third-generation DNA sequencing and Hi-C analysis.</title>
        <authorList>
            <person name="Qi Y."/>
            <person name="Zhao W."/>
            <person name="Zhao Y."/>
            <person name="Niu C."/>
            <person name="Cao S."/>
            <person name="Zhang Y."/>
        </authorList>
    </citation>
    <scope>NUCLEOTIDE SEQUENCE</scope>
    <source>
        <tissue evidence="7">Muscle</tissue>
    </source>
</reference>
<dbReference type="PANTHER" id="PTHR19971">
    <property type="entry name" value="SIGNAL-REGULATORY PROTEIN BETA"/>
    <property type="match status" value="1"/>
</dbReference>
<keyword evidence="5" id="KW-0472">Membrane</keyword>
<proteinExistence type="predicted"/>
<name>A0A9Q0XZ75_9SAUR</name>
<dbReference type="InterPro" id="IPR013106">
    <property type="entry name" value="Ig_V-set"/>
</dbReference>
<dbReference type="InterPro" id="IPR036179">
    <property type="entry name" value="Ig-like_dom_sf"/>
</dbReference>
<dbReference type="SMART" id="SM00408">
    <property type="entry name" value="IGc2"/>
    <property type="match status" value="1"/>
</dbReference>
<keyword evidence="4" id="KW-0393">Immunoglobulin domain</keyword>
<evidence type="ECO:0000313" key="8">
    <source>
        <dbReference type="Proteomes" id="UP001142489"/>
    </source>
</evidence>
<evidence type="ECO:0000256" key="4">
    <source>
        <dbReference type="ARBA" id="ARBA00023319"/>
    </source>
</evidence>
<evidence type="ECO:0000256" key="1">
    <source>
        <dbReference type="ARBA" id="ARBA00022729"/>
    </source>
</evidence>
<keyword evidence="1" id="KW-0732">Signal</keyword>
<dbReference type="Pfam" id="PF07686">
    <property type="entry name" value="V-set"/>
    <property type="match status" value="1"/>
</dbReference>
<evidence type="ECO:0000313" key="7">
    <source>
        <dbReference type="EMBL" id="KAJ7332198.1"/>
    </source>
</evidence>
<comment type="caution">
    <text evidence="7">The sequence shown here is derived from an EMBL/GenBank/DDBJ whole genome shotgun (WGS) entry which is preliminary data.</text>
</comment>
<evidence type="ECO:0000256" key="2">
    <source>
        <dbReference type="ARBA" id="ARBA00023157"/>
    </source>
</evidence>
<dbReference type="InterPro" id="IPR013783">
    <property type="entry name" value="Ig-like_fold"/>
</dbReference>
<dbReference type="Gene3D" id="2.60.40.10">
    <property type="entry name" value="Immunoglobulins"/>
    <property type="match status" value="1"/>
</dbReference>
<dbReference type="AlphaFoldDB" id="A0A9Q0XZ75"/>
<feature type="domain" description="Ig-like" evidence="6">
    <location>
        <begin position="5"/>
        <end position="97"/>
    </location>
</feature>
<protein>
    <recommendedName>
        <fullName evidence="6">Ig-like domain-containing protein</fullName>
    </recommendedName>
</protein>
<organism evidence="7 8">
    <name type="scientific">Phrynocephalus forsythii</name>
    <dbReference type="NCBI Taxonomy" id="171643"/>
    <lineage>
        <taxon>Eukaryota</taxon>
        <taxon>Metazoa</taxon>
        <taxon>Chordata</taxon>
        <taxon>Craniata</taxon>
        <taxon>Vertebrata</taxon>
        <taxon>Euteleostomi</taxon>
        <taxon>Lepidosauria</taxon>
        <taxon>Squamata</taxon>
        <taxon>Bifurcata</taxon>
        <taxon>Unidentata</taxon>
        <taxon>Episquamata</taxon>
        <taxon>Toxicofera</taxon>
        <taxon>Iguania</taxon>
        <taxon>Acrodonta</taxon>
        <taxon>Agamidae</taxon>
        <taxon>Agaminae</taxon>
        <taxon>Phrynocephalus</taxon>
    </lineage>
</organism>
<dbReference type="InterPro" id="IPR007110">
    <property type="entry name" value="Ig-like_dom"/>
</dbReference>
<keyword evidence="5" id="KW-0812">Transmembrane</keyword>
<dbReference type="FunFam" id="2.60.40.10:FF:000295">
    <property type="entry name" value="Tyrosine-protein phosphatase non-receptor type substrate 1"/>
    <property type="match status" value="1"/>
</dbReference>
<keyword evidence="8" id="KW-1185">Reference proteome</keyword>
<gene>
    <name evidence="7" type="ORF">JRQ81_014378</name>
</gene>
<dbReference type="InterPro" id="IPR051755">
    <property type="entry name" value="Ig-like_CS_Receptor"/>
</dbReference>
<keyword evidence="2" id="KW-1015">Disulfide bond</keyword>
<dbReference type="PROSITE" id="PS50835">
    <property type="entry name" value="IG_LIKE"/>
    <property type="match status" value="1"/>
</dbReference>
<keyword evidence="3" id="KW-0325">Glycoprotein</keyword>
<dbReference type="SUPFAM" id="SSF48726">
    <property type="entry name" value="Immunoglobulin"/>
    <property type="match status" value="1"/>
</dbReference>
<dbReference type="Proteomes" id="UP001142489">
    <property type="component" value="Unassembled WGS sequence"/>
</dbReference>